<dbReference type="InterPro" id="IPR036259">
    <property type="entry name" value="MFS_trans_sf"/>
</dbReference>
<feature type="transmembrane region" description="Helical" evidence="7">
    <location>
        <begin position="337"/>
        <end position="359"/>
    </location>
</feature>
<comment type="similarity">
    <text evidence="2">Belongs to the major facilitator superfamily. Nitrate/nitrite porter (TC 2.A.1.8) family.</text>
</comment>
<protein>
    <submittedName>
        <fullName evidence="9">MFS transporter</fullName>
    </submittedName>
</protein>
<dbReference type="InterPro" id="IPR011701">
    <property type="entry name" value="MFS"/>
</dbReference>
<feature type="transmembrane region" description="Helical" evidence="7">
    <location>
        <begin position="202"/>
        <end position="222"/>
    </location>
</feature>
<feature type="transmembrane region" description="Helical" evidence="7">
    <location>
        <begin position="313"/>
        <end position="331"/>
    </location>
</feature>
<dbReference type="SUPFAM" id="SSF103473">
    <property type="entry name" value="MFS general substrate transporter"/>
    <property type="match status" value="1"/>
</dbReference>
<feature type="transmembrane region" description="Helical" evidence="7">
    <location>
        <begin position="43"/>
        <end position="67"/>
    </location>
</feature>
<keyword evidence="3 7" id="KW-0812">Transmembrane</keyword>
<feature type="transmembrane region" description="Helical" evidence="7">
    <location>
        <begin position="79"/>
        <end position="96"/>
    </location>
</feature>
<keyword evidence="5" id="KW-0534">Nitrate assimilation</keyword>
<evidence type="ECO:0000313" key="10">
    <source>
        <dbReference type="Proteomes" id="UP001592528"/>
    </source>
</evidence>
<sequence>MSATVDSTVGAAAPPRSRAIADWRPEDEAFWERTGAVTARRNLVFSILSEHIGFSVWSLWSVLVLFLGPQYHIDAAGKFVLTAVPTACGALLRLPYTFAVARFGGRNWTVFSALLLLVPTVFAAVVLHPGVSYSTLLVAAAVAGVGGGNFASSMANINAFYPQRLKGWALGLNAGGGNLGVPVVQLVALLVLATAGAAHPRLLVLVYIPLIVLAALGAALRMDNLTMLRNDRRAMRDATRDHHTWVVSALYIGTFGSFIGFGFAFGQVLQVQFHAQFDTPLKAAYLTFLGPLLGSLSRPLGGLLADRLGGARITLWTFAAMAAATIVVLVASQQHSLALFLGGFILLFALSGIGNGSTYKMIPAIFRTRAEVSVAEGADPEQAEQASRRSASALIGIAGAIGAFGGVLVNIAFRQSFLSSANGNAAYLAFLGYYALCLVLTRIFYTNRV</sequence>
<proteinExistence type="inferred from homology"/>
<evidence type="ECO:0000313" key="9">
    <source>
        <dbReference type="EMBL" id="MFC1402894.1"/>
    </source>
</evidence>
<feature type="transmembrane region" description="Helical" evidence="7">
    <location>
        <begin position="172"/>
        <end position="196"/>
    </location>
</feature>
<dbReference type="EMBL" id="JBHEZZ010000008">
    <property type="protein sequence ID" value="MFC1402894.1"/>
    <property type="molecule type" value="Genomic_DNA"/>
</dbReference>
<keyword evidence="10" id="KW-1185">Reference proteome</keyword>
<evidence type="ECO:0000256" key="3">
    <source>
        <dbReference type="ARBA" id="ARBA00022692"/>
    </source>
</evidence>
<dbReference type="Pfam" id="PF07690">
    <property type="entry name" value="MFS_1"/>
    <property type="match status" value="1"/>
</dbReference>
<evidence type="ECO:0000256" key="1">
    <source>
        <dbReference type="ARBA" id="ARBA00004651"/>
    </source>
</evidence>
<comment type="caution">
    <text evidence="9">The sequence shown here is derived from an EMBL/GenBank/DDBJ whole genome shotgun (WGS) entry which is preliminary data.</text>
</comment>
<name>A0ABV6UN66_9ACTN</name>
<feature type="transmembrane region" description="Helical" evidence="7">
    <location>
        <begin position="283"/>
        <end position="301"/>
    </location>
</feature>
<feature type="transmembrane region" description="Helical" evidence="7">
    <location>
        <begin position="243"/>
        <end position="263"/>
    </location>
</feature>
<dbReference type="PROSITE" id="PS50850">
    <property type="entry name" value="MFS"/>
    <property type="match status" value="1"/>
</dbReference>
<evidence type="ECO:0000256" key="2">
    <source>
        <dbReference type="ARBA" id="ARBA00008432"/>
    </source>
</evidence>
<dbReference type="InterPro" id="IPR020846">
    <property type="entry name" value="MFS_dom"/>
</dbReference>
<dbReference type="Proteomes" id="UP001592528">
    <property type="component" value="Unassembled WGS sequence"/>
</dbReference>
<dbReference type="RefSeq" id="WP_030248935.1">
    <property type="nucleotide sequence ID" value="NZ_JBHEZZ010000008.1"/>
</dbReference>
<feature type="domain" description="Major facilitator superfamily (MFS) profile" evidence="8">
    <location>
        <begin position="246"/>
        <end position="449"/>
    </location>
</feature>
<evidence type="ECO:0000256" key="6">
    <source>
        <dbReference type="ARBA" id="ARBA00023136"/>
    </source>
</evidence>
<feature type="transmembrane region" description="Helical" evidence="7">
    <location>
        <begin position="425"/>
        <end position="445"/>
    </location>
</feature>
<dbReference type="Gene3D" id="1.20.1250.20">
    <property type="entry name" value="MFS general substrate transporter like domains"/>
    <property type="match status" value="1"/>
</dbReference>
<dbReference type="InterPro" id="IPR044772">
    <property type="entry name" value="NO3_transporter"/>
</dbReference>
<feature type="transmembrane region" description="Helical" evidence="7">
    <location>
        <begin position="133"/>
        <end position="151"/>
    </location>
</feature>
<keyword evidence="4 7" id="KW-1133">Transmembrane helix</keyword>
<dbReference type="PANTHER" id="PTHR23515">
    <property type="entry name" value="HIGH-AFFINITY NITRATE TRANSPORTER 2.3"/>
    <property type="match status" value="1"/>
</dbReference>
<comment type="subcellular location">
    <subcellularLocation>
        <location evidence="1">Cell membrane</location>
        <topology evidence="1">Multi-pass membrane protein</topology>
    </subcellularLocation>
</comment>
<evidence type="ECO:0000256" key="5">
    <source>
        <dbReference type="ARBA" id="ARBA00023063"/>
    </source>
</evidence>
<evidence type="ECO:0000256" key="4">
    <source>
        <dbReference type="ARBA" id="ARBA00022989"/>
    </source>
</evidence>
<keyword evidence="6 7" id="KW-0472">Membrane</keyword>
<feature type="transmembrane region" description="Helical" evidence="7">
    <location>
        <begin position="108"/>
        <end position="127"/>
    </location>
</feature>
<gene>
    <name evidence="9" type="ORF">ACEZDJ_16515</name>
</gene>
<reference evidence="9 10" key="1">
    <citation type="submission" date="2024-09" db="EMBL/GenBank/DDBJ databases">
        <authorList>
            <person name="Lee S.D."/>
        </authorList>
    </citation>
    <scope>NUCLEOTIDE SEQUENCE [LARGE SCALE GENOMIC DNA]</scope>
    <source>
        <strain evidence="9 10">N1-5</strain>
    </source>
</reference>
<evidence type="ECO:0000256" key="7">
    <source>
        <dbReference type="SAM" id="Phobius"/>
    </source>
</evidence>
<evidence type="ECO:0000259" key="8">
    <source>
        <dbReference type="PROSITE" id="PS50850"/>
    </source>
</evidence>
<accession>A0ABV6UN66</accession>
<organism evidence="9 10">
    <name type="scientific">Streptacidiphilus cavernicola</name>
    <dbReference type="NCBI Taxonomy" id="3342716"/>
    <lineage>
        <taxon>Bacteria</taxon>
        <taxon>Bacillati</taxon>
        <taxon>Actinomycetota</taxon>
        <taxon>Actinomycetes</taxon>
        <taxon>Kitasatosporales</taxon>
        <taxon>Streptomycetaceae</taxon>
        <taxon>Streptacidiphilus</taxon>
    </lineage>
</organism>
<feature type="transmembrane region" description="Helical" evidence="7">
    <location>
        <begin position="393"/>
        <end position="413"/>
    </location>
</feature>